<evidence type="ECO:0000256" key="6">
    <source>
        <dbReference type="SAM" id="Phobius"/>
    </source>
</evidence>
<feature type="transmembrane region" description="Helical" evidence="6">
    <location>
        <begin position="57"/>
        <end position="79"/>
    </location>
</feature>
<organism evidence="7 8">
    <name type="scientific">Clostridium thermosuccinogenes</name>
    <dbReference type="NCBI Taxonomy" id="84032"/>
    <lineage>
        <taxon>Bacteria</taxon>
        <taxon>Bacillati</taxon>
        <taxon>Bacillota</taxon>
        <taxon>Clostridia</taxon>
        <taxon>Eubacteriales</taxon>
        <taxon>Clostridiaceae</taxon>
        <taxon>Clostridium</taxon>
    </lineage>
</organism>
<dbReference type="AlphaFoldDB" id="A0A2K2F9P9"/>
<keyword evidence="8" id="KW-1185">Reference proteome</keyword>
<dbReference type="Proteomes" id="UP000236151">
    <property type="component" value="Unassembled WGS sequence"/>
</dbReference>
<dbReference type="InterPro" id="IPR050833">
    <property type="entry name" value="Poly_Biosynth_Transport"/>
</dbReference>
<proteinExistence type="predicted"/>
<feature type="transmembrane region" description="Helical" evidence="6">
    <location>
        <begin position="244"/>
        <end position="264"/>
    </location>
</feature>
<protein>
    <submittedName>
        <fullName evidence="7">Sporulation protein SpoVB</fullName>
    </submittedName>
</protein>
<dbReference type="PANTHER" id="PTHR30250">
    <property type="entry name" value="PST FAMILY PREDICTED COLANIC ACID TRANSPORTER"/>
    <property type="match status" value="1"/>
</dbReference>
<keyword evidence="3 6" id="KW-0812">Transmembrane</keyword>
<feature type="transmembrane region" description="Helical" evidence="6">
    <location>
        <begin position="100"/>
        <end position="120"/>
    </location>
</feature>
<keyword evidence="2" id="KW-1003">Cell membrane</keyword>
<evidence type="ECO:0000313" key="8">
    <source>
        <dbReference type="Proteomes" id="UP000236151"/>
    </source>
</evidence>
<reference evidence="7 8" key="1">
    <citation type="submission" date="2017-06" db="EMBL/GenBank/DDBJ databases">
        <title>Investigating the central metabolism of Clostridium thermosuccinogenes.</title>
        <authorList>
            <person name="Koendjbiharie J.G."/>
            <person name="van Kranenburg R."/>
        </authorList>
    </citation>
    <scope>NUCLEOTIDE SEQUENCE [LARGE SCALE GENOMIC DNA]</scope>
    <source>
        <strain evidence="7 8">DSM 5806</strain>
    </source>
</reference>
<dbReference type="PANTHER" id="PTHR30250:SF21">
    <property type="entry name" value="LIPID II FLIPPASE MURJ"/>
    <property type="match status" value="1"/>
</dbReference>
<keyword evidence="5 6" id="KW-0472">Membrane</keyword>
<feature type="transmembrane region" description="Helical" evidence="6">
    <location>
        <begin position="422"/>
        <end position="443"/>
    </location>
</feature>
<dbReference type="InterPro" id="IPR024923">
    <property type="entry name" value="PG_synth_SpoVB"/>
</dbReference>
<dbReference type="GO" id="GO:0005886">
    <property type="term" value="C:plasma membrane"/>
    <property type="evidence" value="ECO:0007669"/>
    <property type="project" value="UniProtKB-SubCell"/>
</dbReference>
<feature type="transmembrane region" description="Helical" evidence="6">
    <location>
        <begin position="368"/>
        <end position="388"/>
    </location>
</feature>
<dbReference type="InterPro" id="IPR002797">
    <property type="entry name" value="Polysacc_synth"/>
</dbReference>
<feature type="transmembrane region" description="Helical" evidence="6">
    <location>
        <begin position="333"/>
        <end position="356"/>
    </location>
</feature>
<feature type="transmembrane region" description="Helical" evidence="6">
    <location>
        <begin position="20"/>
        <end position="45"/>
    </location>
</feature>
<feature type="transmembrane region" description="Helical" evidence="6">
    <location>
        <begin position="195"/>
        <end position="214"/>
    </location>
</feature>
<feature type="transmembrane region" description="Helical" evidence="6">
    <location>
        <begin position="494"/>
        <end position="517"/>
    </location>
</feature>
<dbReference type="EMBL" id="NIOJ01000046">
    <property type="protein sequence ID" value="PNT96645.1"/>
    <property type="molecule type" value="Genomic_DNA"/>
</dbReference>
<feature type="transmembrane region" description="Helical" evidence="6">
    <location>
        <begin position="171"/>
        <end position="189"/>
    </location>
</feature>
<evidence type="ECO:0000256" key="2">
    <source>
        <dbReference type="ARBA" id="ARBA00022475"/>
    </source>
</evidence>
<comment type="subcellular location">
    <subcellularLocation>
        <location evidence="1">Cell membrane</location>
        <topology evidence="1">Multi-pass membrane protein</topology>
    </subcellularLocation>
</comment>
<feature type="transmembrane region" description="Helical" evidence="6">
    <location>
        <begin position="132"/>
        <end position="150"/>
    </location>
</feature>
<evidence type="ECO:0000256" key="3">
    <source>
        <dbReference type="ARBA" id="ARBA00022692"/>
    </source>
</evidence>
<dbReference type="CDD" id="cd13124">
    <property type="entry name" value="MATE_SpoVB_like"/>
    <property type="match status" value="1"/>
</dbReference>
<dbReference type="PIRSF" id="PIRSF038958">
    <property type="entry name" value="PG_synth_SpoVB"/>
    <property type="match status" value="1"/>
</dbReference>
<comment type="caution">
    <text evidence="7">The sequence shown here is derived from an EMBL/GenBank/DDBJ whole genome shotgun (WGS) entry which is preliminary data.</text>
</comment>
<dbReference type="OrthoDB" id="9775950at2"/>
<dbReference type="KEGG" id="cthd:CDO33_03850"/>
<feature type="transmembrane region" description="Helical" evidence="6">
    <location>
        <begin position="296"/>
        <end position="321"/>
    </location>
</feature>
<gene>
    <name evidence="7" type="ORF">CDQ84_14800</name>
</gene>
<evidence type="ECO:0000256" key="4">
    <source>
        <dbReference type="ARBA" id="ARBA00022989"/>
    </source>
</evidence>
<keyword evidence="4 6" id="KW-1133">Transmembrane helix</keyword>
<feature type="transmembrane region" description="Helical" evidence="6">
    <location>
        <begin position="395"/>
        <end position="416"/>
    </location>
</feature>
<name>A0A2K2F9P9_9CLOT</name>
<feature type="transmembrane region" description="Helical" evidence="6">
    <location>
        <begin position="464"/>
        <end position="488"/>
    </location>
</feature>
<evidence type="ECO:0000256" key="1">
    <source>
        <dbReference type="ARBA" id="ARBA00004651"/>
    </source>
</evidence>
<evidence type="ECO:0000256" key="5">
    <source>
        <dbReference type="ARBA" id="ARBA00023136"/>
    </source>
</evidence>
<sequence length="545" mass="58955">MREQSVQKEHTEEQSVAKGFAVLSAAGIIVKLLSLLYIPFLLSIIGEEGNGIYAAAYQVYVLIYAISNSGMPVALSKLVSELIAVGNYKDAVRSFKIARFLLLVIGVVMAAVMFFTAYPISRMMHYEKSHMAILALSPTLLFTSVASAYRGYFQGRGNMTPTAVSQIIEQVVNTIFTLVFAAAFLRFGVEAACAGGTVGTSLGALAAAVFLVWYHNNRGKMRIPSEYRFKKTERYSYSQLVKRIIAYSVPIALSIGLQYTGNLIDVSVTKARLLAAGFADETASEMYSFLYKYQQLLNAPIAVVASLGSTILPAVSAAVALRNKRLVKSRVDFAFRLCFMVTIPSAVGFSVLSGPIYRLLRYGQGSYLMMYGSAAVILMAIVQIQTSILQGSGKFYPVTFNLVLGIIGKIVTNYILIGIPEININGAIIGSVVSYCIPIALNGMLIRKRLKIRTRLPGLALKPAAAAGVMGAGVYALYRIFAGALFFLKNAYLANALATLVSIATGALIYAAVLLALKGLSREELDMLPGRIAARLPESVLKYIQ</sequence>
<dbReference type="Pfam" id="PF01943">
    <property type="entry name" value="Polysacc_synt"/>
    <property type="match status" value="1"/>
</dbReference>
<dbReference type="RefSeq" id="WP_103082511.1">
    <property type="nucleotide sequence ID" value="NZ_CP021850.1"/>
</dbReference>
<accession>A0A2K2F9P9</accession>
<evidence type="ECO:0000313" key="7">
    <source>
        <dbReference type="EMBL" id="PNT96645.1"/>
    </source>
</evidence>